<dbReference type="InterPro" id="IPR027417">
    <property type="entry name" value="P-loop_NTPase"/>
</dbReference>
<name>A0ABS3YUE7_9BACT</name>
<feature type="domain" description="Endonuclease GajA/Old nuclease/RecF-like AAA" evidence="1">
    <location>
        <begin position="169"/>
        <end position="262"/>
    </location>
</feature>
<dbReference type="SUPFAM" id="SSF52540">
    <property type="entry name" value="P-loop containing nucleoside triphosphate hydrolases"/>
    <property type="match status" value="1"/>
</dbReference>
<dbReference type="InterPro" id="IPR041685">
    <property type="entry name" value="AAA_GajA/Old/RecF-like"/>
</dbReference>
<dbReference type="InterPro" id="IPR051396">
    <property type="entry name" value="Bact_Antivir_Def_Nuclease"/>
</dbReference>
<accession>A0ABS3YUE7</accession>
<dbReference type="PANTHER" id="PTHR43581">
    <property type="entry name" value="ATP/GTP PHOSPHATASE"/>
    <property type="match status" value="1"/>
</dbReference>
<evidence type="ECO:0000313" key="2">
    <source>
        <dbReference type="EMBL" id="MBO9201147.1"/>
    </source>
</evidence>
<evidence type="ECO:0000259" key="1">
    <source>
        <dbReference type="Pfam" id="PF13175"/>
    </source>
</evidence>
<sequence>MEKLRIRNFGPIEDADIDLKRINVFIGPQASGKSTIAKVISAFRSYNNLKAEWVERGFIERLKEDYGLSSFFQEGTNISLETNNGTFSIGNASSPSMLQEPEAAYYSIPSSVYIPTERVLVPLISENSFLFISEKIFIQKYITEFGILFQNGRKLTKELTVDFLDGVTYYYEDGVDKVKLKNGRTIRLTESSNGIQTTLPLLLAVIFLSDKVGKKNTRDISIAIEEPELSLFPSAQTALLKYLLELITPLNYHLTITTHSPYTLTTINNLIYAYQVGQMNKSVHDIVPDKLWLNPNDVGAWFVENGIVRSIIDEENNQIKAEEIDKISEVLNHEYDKIMDLKFS</sequence>
<feature type="domain" description="Endonuclease GajA/Old nuclease/RecF-like AAA" evidence="1">
    <location>
        <begin position="2"/>
        <end position="56"/>
    </location>
</feature>
<dbReference type="PANTHER" id="PTHR43581:SF4">
    <property type="entry name" value="ATP_GTP PHOSPHATASE"/>
    <property type="match status" value="1"/>
</dbReference>
<reference evidence="2 3" key="1">
    <citation type="submission" date="2021-03" db="EMBL/GenBank/DDBJ databases">
        <title>Assistant Professor.</title>
        <authorList>
            <person name="Huq M.A."/>
        </authorList>
    </citation>
    <scope>NUCLEOTIDE SEQUENCE [LARGE SCALE GENOMIC DNA]</scope>
    <source>
        <strain evidence="2 3">MAH-29</strain>
    </source>
</reference>
<dbReference type="Pfam" id="PF13175">
    <property type="entry name" value="AAA_15"/>
    <property type="match status" value="2"/>
</dbReference>
<dbReference type="Proteomes" id="UP000677244">
    <property type="component" value="Unassembled WGS sequence"/>
</dbReference>
<proteinExistence type="predicted"/>
<organism evidence="2 3">
    <name type="scientific">Niastella soli</name>
    <dbReference type="NCBI Taxonomy" id="2821487"/>
    <lineage>
        <taxon>Bacteria</taxon>
        <taxon>Pseudomonadati</taxon>
        <taxon>Bacteroidota</taxon>
        <taxon>Chitinophagia</taxon>
        <taxon>Chitinophagales</taxon>
        <taxon>Chitinophagaceae</taxon>
        <taxon>Niastella</taxon>
    </lineage>
</organism>
<gene>
    <name evidence="2" type="ORF">J7I42_12785</name>
</gene>
<dbReference type="Gene3D" id="3.40.50.300">
    <property type="entry name" value="P-loop containing nucleotide triphosphate hydrolases"/>
    <property type="match status" value="2"/>
</dbReference>
<dbReference type="EMBL" id="JAGHKO010000002">
    <property type="protein sequence ID" value="MBO9201147.1"/>
    <property type="molecule type" value="Genomic_DNA"/>
</dbReference>
<protein>
    <submittedName>
        <fullName evidence="2">AAA family ATPase</fullName>
    </submittedName>
</protein>
<dbReference type="RefSeq" id="WP_209139213.1">
    <property type="nucleotide sequence ID" value="NZ_JAGHKO010000002.1"/>
</dbReference>
<evidence type="ECO:0000313" key="3">
    <source>
        <dbReference type="Proteomes" id="UP000677244"/>
    </source>
</evidence>
<comment type="caution">
    <text evidence="2">The sequence shown here is derived from an EMBL/GenBank/DDBJ whole genome shotgun (WGS) entry which is preliminary data.</text>
</comment>
<keyword evidence="3" id="KW-1185">Reference proteome</keyword>